<organism evidence="1 2">
    <name type="scientific">Nepenthes gracilis</name>
    <name type="common">Slender pitcher plant</name>
    <dbReference type="NCBI Taxonomy" id="150966"/>
    <lineage>
        <taxon>Eukaryota</taxon>
        <taxon>Viridiplantae</taxon>
        <taxon>Streptophyta</taxon>
        <taxon>Embryophyta</taxon>
        <taxon>Tracheophyta</taxon>
        <taxon>Spermatophyta</taxon>
        <taxon>Magnoliopsida</taxon>
        <taxon>eudicotyledons</taxon>
        <taxon>Gunneridae</taxon>
        <taxon>Pentapetalae</taxon>
        <taxon>Caryophyllales</taxon>
        <taxon>Nepenthaceae</taxon>
        <taxon>Nepenthes</taxon>
    </lineage>
</organism>
<dbReference type="Pfam" id="PF07676">
    <property type="entry name" value="PD40"/>
    <property type="match status" value="3"/>
</dbReference>
<dbReference type="PANTHER" id="PTHR32161:SF8">
    <property type="entry name" value="DPP6 N-TERMINAL DOMAIN-LIKE PROTEIN"/>
    <property type="match status" value="1"/>
</dbReference>
<accession>A0AAD3PA18</accession>
<gene>
    <name evidence="1" type="ORF">Nepgr_002778</name>
</gene>
<reference evidence="1" key="1">
    <citation type="submission" date="2023-05" db="EMBL/GenBank/DDBJ databases">
        <title>Nepenthes gracilis genome sequencing.</title>
        <authorList>
            <person name="Fukushima K."/>
        </authorList>
    </citation>
    <scope>NUCLEOTIDE SEQUENCE</scope>
    <source>
        <strain evidence="1">SING2019-196</strain>
    </source>
</reference>
<dbReference type="Gene3D" id="2.120.10.30">
    <property type="entry name" value="TolB, C-terminal domain"/>
    <property type="match status" value="3"/>
</dbReference>
<dbReference type="AlphaFoldDB" id="A0AAD3PA18"/>
<evidence type="ECO:0000313" key="1">
    <source>
        <dbReference type="EMBL" id="GMH00939.1"/>
    </source>
</evidence>
<evidence type="ECO:0000313" key="2">
    <source>
        <dbReference type="Proteomes" id="UP001279734"/>
    </source>
</evidence>
<sequence>MNFKTLLFLFIVYSFNFSLILTLASSFTSGVDPNSHTSILFNSVGRANYGFDIYTLPSLSPPSNAKELKITDGVSVNFNGYFPNQNSSARSFISQQHQNLLSKTTSAPSVELVYVTERNGISGVNYVAVYCDSVSQVRSRSAVEIPTRVEVQLLPANGEISDRISMKDRPSLVGENLIYVSTHEDSGAPRASWAAVYSTHLGTRLTRRLTPKGLADFSPSVSPSGVWTAVASFGERGWDGEVEELRTDIYVFLTGDGSRRVKVVEHGGWPCWVDDYTIYFHRRSDEDGWWSVYRATLPRVGRVSTESVAVKRVTPPGLHVFTPATSSGNKEFIAVATRRPESDYRHIELFDLVRNEFREVTRSISPQTHHFNPFLSSDSTRIGYHKCRDASNEKQDDHLVLQNLENPIPGISLFRVDGSFPSFSPTGSRIAYVKLPGLYVMDRDGSNQRQVFKGLAFPSAWDPVREGVIYTSTGPIFATESSKVDIISINIDEENITYTKLTEGGENNAFPSPSPDGKWVVFRSGRSGHKNLYIIDAQDGEKGAIWRLTEGPWTDTMCNWSPSGEWIVFASDRDSPGSGHFELYRIHPNGTGLRKVIQNGSGGRVNHPWFSPDGRRIVFTSDHAGVSAEVISTPHQFQPYGEIFVANLDGSDIQRLTHNSYEDGTPTWGRVYIEPADVAKPIEGPGCTFDDCHWLSTKPNHGLKGAPIVPTTTRVQCV</sequence>
<keyword evidence="2" id="KW-1185">Reference proteome</keyword>
<comment type="caution">
    <text evidence="1">The sequence shown here is derived from an EMBL/GenBank/DDBJ whole genome shotgun (WGS) entry which is preliminary data.</text>
</comment>
<dbReference type="EMBL" id="BSYO01000002">
    <property type="protein sequence ID" value="GMH00939.1"/>
    <property type="molecule type" value="Genomic_DNA"/>
</dbReference>
<dbReference type="SUPFAM" id="SSF82171">
    <property type="entry name" value="DPP6 N-terminal domain-like"/>
    <property type="match status" value="1"/>
</dbReference>
<dbReference type="SUPFAM" id="SSF69304">
    <property type="entry name" value="Tricorn protease N-terminal domain"/>
    <property type="match status" value="1"/>
</dbReference>
<dbReference type="InterPro" id="IPR011659">
    <property type="entry name" value="WD40"/>
</dbReference>
<dbReference type="Proteomes" id="UP001279734">
    <property type="component" value="Unassembled WGS sequence"/>
</dbReference>
<dbReference type="PANTHER" id="PTHR32161">
    <property type="entry name" value="DPP6 N-TERMINAL DOMAIN-LIKE PROTEIN"/>
    <property type="match status" value="1"/>
</dbReference>
<name>A0AAD3PA18_NEPGR</name>
<proteinExistence type="predicted"/>
<protein>
    <submittedName>
        <fullName evidence="1">Uncharacterized protein</fullName>
    </submittedName>
</protein>
<dbReference type="InterPro" id="IPR011042">
    <property type="entry name" value="6-blade_b-propeller_TolB-like"/>
</dbReference>